<organism evidence="1 2">
    <name type="scientific">Aquimarina muelleri</name>
    <dbReference type="NCBI Taxonomy" id="279356"/>
    <lineage>
        <taxon>Bacteria</taxon>
        <taxon>Pseudomonadati</taxon>
        <taxon>Bacteroidota</taxon>
        <taxon>Flavobacteriia</taxon>
        <taxon>Flavobacteriales</taxon>
        <taxon>Flavobacteriaceae</taxon>
        <taxon>Aquimarina</taxon>
    </lineage>
</organism>
<proteinExistence type="predicted"/>
<dbReference type="Proteomes" id="UP000601108">
    <property type="component" value="Unassembled WGS sequence"/>
</dbReference>
<dbReference type="RefSeq" id="WP_027412419.1">
    <property type="nucleotide sequence ID" value="NZ_BMWS01000017.1"/>
</dbReference>
<protein>
    <submittedName>
        <fullName evidence="1">Uncharacterized protein</fullName>
    </submittedName>
</protein>
<dbReference type="AlphaFoldDB" id="A0A918N3P2"/>
<evidence type="ECO:0000313" key="2">
    <source>
        <dbReference type="Proteomes" id="UP000601108"/>
    </source>
</evidence>
<evidence type="ECO:0000313" key="1">
    <source>
        <dbReference type="EMBL" id="GGX23536.1"/>
    </source>
</evidence>
<dbReference type="EMBL" id="BMWS01000017">
    <property type="protein sequence ID" value="GGX23536.1"/>
    <property type="molecule type" value="Genomic_DNA"/>
</dbReference>
<reference evidence="1 2" key="1">
    <citation type="journal article" date="2014" name="Int. J. Syst. Evol. Microbiol.">
        <title>Complete genome sequence of Corynebacterium casei LMG S-19264T (=DSM 44701T), isolated from a smear-ripened cheese.</title>
        <authorList>
            <consortium name="US DOE Joint Genome Institute (JGI-PGF)"/>
            <person name="Walter F."/>
            <person name="Albersmeier A."/>
            <person name="Kalinowski J."/>
            <person name="Ruckert C."/>
        </authorList>
    </citation>
    <scope>NUCLEOTIDE SEQUENCE [LARGE SCALE GENOMIC DNA]</scope>
    <source>
        <strain evidence="1 2">KCTC 12285</strain>
    </source>
</reference>
<name>A0A918N3P2_9FLAO</name>
<gene>
    <name evidence="1" type="ORF">GCM10007384_25930</name>
</gene>
<keyword evidence="2" id="KW-1185">Reference proteome</keyword>
<accession>A0A918N3P2</accession>
<sequence length="185" mass="20692">MRHAKYFIYVTLFSLLPLSVFSQKKLDTLLINQLHMITYKHVVNRNYQSTSIQYREFQKETKEFVIPITLSFGSTNIDGSFLEKKNIKDVDTYSLGFGFDGYEHLGGGFYFNLGLGGCIGAESIERISTDKNTRFLIGGNASTGLLYVPFNDLGFVIGFNIIGKLSNSKVLNHSIGFGIEGGLNF</sequence>
<comment type="caution">
    <text evidence="1">The sequence shown here is derived from an EMBL/GenBank/DDBJ whole genome shotgun (WGS) entry which is preliminary data.</text>
</comment>